<evidence type="ECO:0000313" key="3">
    <source>
        <dbReference type="Proteomes" id="UP001610335"/>
    </source>
</evidence>
<evidence type="ECO:0000259" key="1">
    <source>
        <dbReference type="Pfam" id="PF01814"/>
    </source>
</evidence>
<dbReference type="Gene3D" id="1.20.120.520">
    <property type="entry name" value="nmb1532 protein domain like"/>
    <property type="match status" value="1"/>
</dbReference>
<dbReference type="InterPro" id="IPR012312">
    <property type="entry name" value="Hemerythrin-like"/>
</dbReference>
<comment type="caution">
    <text evidence="2">The sequence shown here is derived from an EMBL/GenBank/DDBJ whole genome shotgun (WGS) entry which is preliminary data.</text>
</comment>
<protein>
    <submittedName>
        <fullName evidence="2">Hemerythrin HHE cation binding domain-containing protein</fullName>
    </submittedName>
</protein>
<dbReference type="PANTHER" id="PTHR35585">
    <property type="entry name" value="HHE DOMAIN PROTEIN (AFU_ORTHOLOGUE AFUA_4G00730)"/>
    <property type="match status" value="1"/>
</dbReference>
<name>A0ABR4ILM7_9EURO</name>
<keyword evidence="3" id="KW-1185">Reference proteome</keyword>
<evidence type="ECO:0000313" key="2">
    <source>
        <dbReference type="EMBL" id="KAL2827802.1"/>
    </source>
</evidence>
<gene>
    <name evidence="2" type="ORF">BDW59DRAFT_179051</name>
</gene>
<organism evidence="2 3">
    <name type="scientific">Aspergillus cavernicola</name>
    <dbReference type="NCBI Taxonomy" id="176166"/>
    <lineage>
        <taxon>Eukaryota</taxon>
        <taxon>Fungi</taxon>
        <taxon>Dikarya</taxon>
        <taxon>Ascomycota</taxon>
        <taxon>Pezizomycotina</taxon>
        <taxon>Eurotiomycetes</taxon>
        <taxon>Eurotiomycetidae</taxon>
        <taxon>Eurotiales</taxon>
        <taxon>Aspergillaceae</taxon>
        <taxon>Aspergillus</taxon>
        <taxon>Aspergillus subgen. Nidulantes</taxon>
    </lineage>
</organism>
<dbReference type="PANTHER" id="PTHR35585:SF1">
    <property type="entry name" value="HHE DOMAIN PROTEIN (AFU_ORTHOLOGUE AFUA_4G00730)"/>
    <property type="match status" value="1"/>
</dbReference>
<accession>A0ABR4ILM7</accession>
<reference evidence="2 3" key="1">
    <citation type="submission" date="2024-07" db="EMBL/GenBank/DDBJ databases">
        <title>Section-level genome sequencing and comparative genomics of Aspergillus sections Usti and Cavernicolus.</title>
        <authorList>
            <consortium name="Lawrence Berkeley National Laboratory"/>
            <person name="Nybo J.L."/>
            <person name="Vesth T.C."/>
            <person name="Theobald S."/>
            <person name="Frisvad J.C."/>
            <person name="Larsen T.O."/>
            <person name="Kjaerboelling I."/>
            <person name="Rothschild-Mancinelli K."/>
            <person name="Lyhne E.K."/>
            <person name="Kogle M.E."/>
            <person name="Barry K."/>
            <person name="Clum A."/>
            <person name="Na H."/>
            <person name="Ledsgaard L."/>
            <person name="Lin J."/>
            <person name="Lipzen A."/>
            <person name="Kuo A."/>
            <person name="Riley R."/>
            <person name="Mondo S."/>
            <person name="LaButti K."/>
            <person name="Haridas S."/>
            <person name="Pangalinan J."/>
            <person name="Salamov A.A."/>
            <person name="Simmons B.A."/>
            <person name="Magnuson J.K."/>
            <person name="Chen J."/>
            <person name="Drula E."/>
            <person name="Henrissat B."/>
            <person name="Wiebenga A."/>
            <person name="Lubbers R.J."/>
            <person name="Gomes A.C."/>
            <person name="Makela M.R."/>
            <person name="Stajich J."/>
            <person name="Grigoriev I.V."/>
            <person name="Mortensen U.H."/>
            <person name="De vries R.P."/>
            <person name="Baker S.E."/>
            <person name="Andersen M.R."/>
        </authorList>
    </citation>
    <scope>NUCLEOTIDE SEQUENCE [LARGE SCALE GENOMIC DNA]</scope>
    <source>
        <strain evidence="2 3">CBS 600.67</strain>
    </source>
</reference>
<dbReference type="Proteomes" id="UP001610335">
    <property type="component" value="Unassembled WGS sequence"/>
</dbReference>
<dbReference type="EMBL" id="JBFXLS010000023">
    <property type="protein sequence ID" value="KAL2827802.1"/>
    <property type="molecule type" value="Genomic_DNA"/>
</dbReference>
<dbReference type="Pfam" id="PF01814">
    <property type="entry name" value="Hemerythrin"/>
    <property type="match status" value="1"/>
</dbReference>
<proteinExistence type="predicted"/>
<sequence>MTPRITDAIKTDHRELENHYNKILSASTEREKIHWKNLFIWELARHSIGEELVVYPVFEKSLPDGRAMADKDRHEHNMIKDHLQKFQNMQPSNPELEPTLNSLMNNLSQHIQEEENNDFPKLEDAISSEESEKLSTSFARIKMFVPTPSYASSSAPDKPPFESAVGLMAAPIDHLANRFRAWLHTSAMPDSSAG</sequence>
<feature type="domain" description="Hemerythrin-like" evidence="1">
    <location>
        <begin position="5"/>
        <end position="122"/>
    </location>
</feature>